<evidence type="ECO:0000313" key="7">
    <source>
        <dbReference type="Proteomes" id="UP001188597"/>
    </source>
</evidence>
<dbReference type="PANTHER" id="PTHR10353">
    <property type="entry name" value="GLYCOSYL HYDROLASE"/>
    <property type="match status" value="1"/>
</dbReference>
<evidence type="ECO:0000256" key="1">
    <source>
        <dbReference type="ARBA" id="ARBA00010838"/>
    </source>
</evidence>
<dbReference type="InterPro" id="IPR033132">
    <property type="entry name" value="GH_1_N_CS"/>
</dbReference>
<dbReference type="PRINTS" id="PR00131">
    <property type="entry name" value="GLHYDRLASE1"/>
</dbReference>
<dbReference type="Proteomes" id="UP001188597">
    <property type="component" value="Unassembled WGS sequence"/>
</dbReference>
<dbReference type="EMBL" id="JAVXUP010000805">
    <property type="protein sequence ID" value="KAK3020623.1"/>
    <property type="molecule type" value="Genomic_DNA"/>
</dbReference>
<name>A0AA89AZF4_9ASTE</name>
<comment type="caution">
    <text evidence="6">The sequence shown here is derived from an EMBL/GenBank/DDBJ whole genome shotgun (WGS) entry which is preliminary data.</text>
</comment>
<evidence type="ECO:0000256" key="5">
    <source>
        <dbReference type="SAM" id="SignalP"/>
    </source>
</evidence>
<proteinExistence type="inferred from homology"/>
<evidence type="ECO:0000256" key="2">
    <source>
        <dbReference type="ARBA" id="ARBA00022801"/>
    </source>
</evidence>
<keyword evidence="7" id="KW-1185">Reference proteome</keyword>
<dbReference type="GO" id="GO:0005975">
    <property type="term" value="P:carbohydrate metabolic process"/>
    <property type="evidence" value="ECO:0007669"/>
    <property type="project" value="InterPro"/>
</dbReference>
<organism evidence="6 7">
    <name type="scientific">Escallonia herrerae</name>
    <dbReference type="NCBI Taxonomy" id="1293975"/>
    <lineage>
        <taxon>Eukaryota</taxon>
        <taxon>Viridiplantae</taxon>
        <taxon>Streptophyta</taxon>
        <taxon>Embryophyta</taxon>
        <taxon>Tracheophyta</taxon>
        <taxon>Spermatophyta</taxon>
        <taxon>Magnoliopsida</taxon>
        <taxon>eudicotyledons</taxon>
        <taxon>Gunneridae</taxon>
        <taxon>Pentapetalae</taxon>
        <taxon>asterids</taxon>
        <taxon>campanulids</taxon>
        <taxon>Escalloniales</taxon>
        <taxon>Escalloniaceae</taxon>
        <taxon>Escallonia</taxon>
    </lineage>
</organism>
<keyword evidence="5" id="KW-0732">Signal</keyword>
<dbReference type="FunFam" id="3.20.20.80:FF:000020">
    <property type="entry name" value="Beta-glucosidase 12"/>
    <property type="match status" value="1"/>
</dbReference>
<dbReference type="Pfam" id="PF00232">
    <property type="entry name" value="Glyco_hydro_1"/>
    <property type="match status" value="1"/>
</dbReference>
<evidence type="ECO:0008006" key="8">
    <source>
        <dbReference type="Google" id="ProtNLM"/>
    </source>
</evidence>
<dbReference type="InterPro" id="IPR001360">
    <property type="entry name" value="Glyco_hydro_1"/>
</dbReference>
<dbReference type="Gene3D" id="3.20.20.80">
    <property type="entry name" value="Glycosidases"/>
    <property type="match status" value="1"/>
</dbReference>
<dbReference type="SUPFAM" id="SSF51445">
    <property type="entry name" value="(Trans)glycosidases"/>
    <property type="match status" value="1"/>
</dbReference>
<evidence type="ECO:0000313" key="6">
    <source>
        <dbReference type="EMBL" id="KAK3020623.1"/>
    </source>
</evidence>
<dbReference type="GO" id="GO:0008422">
    <property type="term" value="F:beta-glucosidase activity"/>
    <property type="evidence" value="ECO:0007669"/>
    <property type="project" value="TreeGrafter"/>
</dbReference>
<evidence type="ECO:0000256" key="4">
    <source>
        <dbReference type="RuleBase" id="RU003690"/>
    </source>
</evidence>
<keyword evidence="2" id="KW-0378">Hydrolase</keyword>
<evidence type="ECO:0000256" key="3">
    <source>
        <dbReference type="ARBA" id="ARBA00023295"/>
    </source>
</evidence>
<feature type="chain" id="PRO_5041651475" description="Beta-glucosidase 18-like" evidence="5">
    <location>
        <begin position="26"/>
        <end position="538"/>
    </location>
</feature>
<dbReference type="PROSITE" id="PS00653">
    <property type="entry name" value="GLYCOSYL_HYDROL_F1_2"/>
    <property type="match status" value="1"/>
</dbReference>
<dbReference type="AlphaFoldDB" id="A0AA89AZF4"/>
<reference evidence="6" key="1">
    <citation type="submission" date="2022-12" db="EMBL/GenBank/DDBJ databases">
        <title>Draft genome assemblies for two species of Escallonia (Escalloniales).</title>
        <authorList>
            <person name="Chanderbali A."/>
            <person name="Dervinis C."/>
            <person name="Anghel I."/>
            <person name="Soltis D."/>
            <person name="Soltis P."/>
            <person name="Zapata F."/>
        </authorList>
    </citation>
    <scope>NUCLEOTIDE SEQUENCE</scope>
    <source>
        <strain evidence="6">UCBG64.0493</strain>
        <tissue evidence="6">Leaf</tissue>
    </source>
</reference>
<dbReference type="InterPro" id="IPR017853">
    <property type="entry name" value="GH"/>
</dbReference>
<protein>
    <recommendedName>
        <fullName evidence="8">Beta-glucosidase 18-like</fullName>
    </recommendedName>
</protein>
<gene>
    <name evidence="6" type="ORF">RJ639_047844</name>
</gene>
<accession>A0AA89AZF4</accession>
<comment type="similarity">
    <text evidence="1 4">Belongs to the glycosyl hydrolase 1 family.</text>
</comment>
<feature type="signal peptide" evidence="5">
    <location>
        <begin position="1"/>
        <end position="25"/>
    </location>
</feature>
<dbReference type="PANTHER" id="PTHR10353:SF175">
    <property type="entry name" value="BETA-GLUCOSIDASE 18-LIKE ISOFORM X1"/>
    <property type="match status" value="1"/>
</dbReference>
<sequence>MEANTPRFYFVFLSLLLSSRFLVEGFSGEEEEEEKDIKITDFPHGFVFGVSTSAYQIEGAYLEGGKSLNNWDVFSRIQGNIKHGDNGYISVDDYHRYLEDTEIVHSLGVKAYRLSISWSRVLPEGRFGQVNPAGVMFYSNVIDKLLLKGIEPFLTIHHHDLPQELEDRYGAWLSPLMQEDFVHFAEICFKNFGDRVKYWMTINEPNLFANLAYMDGKYPPGRCSLPFGNCSVGNSDIEPLTVMHNMLLAHAKAAKLYRDHFQAIRLPKQGGSIGIVVSATMFEPLRDDPIDQEAANRASLDPLLFGDYPPEMRHYLGSNLPCFSPEETKYIEGSIDFIAVNHYTTLYAKDCLHSNCTAGADHAIKGYAYITGERDGVFIGEPTGMPECYVVPRGMENIVDYLKKRYHNMPMFVTENGYASLELQDAQMKNLLHDSKRIEFHKAYLAFLARAIRKGADVRGYFVWTLMDDFEWISGYRMRLGMYYVHPQTLNRIPKLSAQWYEGFLSSNGLNNKEATNASLLKDENAIVSEPVNETAEI</sequence>
<keyword evidence="3" id="KW-0326">Glycosidase</keyword>